<keyword evidence="2" id="KW-1185">Reference proteome</keyword>
<comment type="caution">
    <text evidence="1">The sequence shown here is derived from an EMBL/GenBank/DDBJ whole genome shotgun (WGS) entry which is preliminary data.</text>
</comment>
<name>A0ABP7FQI9_9MICO</name>
<evidence type="ECO:0000313" key="1">
    <source>
        <dbReference type="EMBL" id="GAA3743955.1"/>
    </source>
</evidence>
<dbReference type="PROSITE" id="PS51257">
    <property type="entry name" value="PROKAR_LIPOPROTEIN"/>
    <property type="match status" value="1"/>
</dbReference>
<proteinExistence type="predicted"/>
<reference evidence="2" key="1">
    <citation type="journal article" date="2019" name="Int. J. Syst. Evol. Microbiol.">
        <title>The Global Catalogue of Microorganisms (GCM) 10K type strain sequencing project: providing services to taxonomists for standard genome sequencing and annotation.</title>
        <authorList>
            <consortium name="The Broad Institute Genomics Platform"/>
            <consortium name="The Broad Institute Genome Sequencing Center for Infectious Disease"/>
            <person name="Wu L."/>
            <person name="Ma J."/>
        </authorList>
    </citation>
    <scope>NUCLEOTIDE SEQUENCE [LARGE SCALE GENOMIC DNA]</scope>
    <source>
        <strain evidence="2">JCM 16949</strain>
    </source>
</reference>
<evidence type="ECO:0008006" key="3">
    <source>
        <dbReference type="Google" id="ProtNLM"/>
    </source>
</evidence>
<sequence>MERSAVSKITLKVLAGGLAVVLAVGLSGCTVPAKTAAKLVNGKFVFVSCEDFTYDSISMGSIDFDNWKDGYVQGWSASGIGSVAPGDRITYGVAPDGFLTASGPLTLPLQHHRIDVYLEYQPTNGPSERISGHFDSRKLSTDHWLRGDGGTNDKPCD</sequence>
<dbReference type="EMBL" id="BAABAE010000003">
    <property type="protein sequence ID" value="GAA3743955.1"/>
    <property type="molecule type" value="Genomic_DNA"/>
</dbReference>
<accession>A0ABP7FQI9</accession>
<gene>
    <name evidence="1" type="ORF">GCM10022239_19240</name>
</gene>
<protein>
    <recommendedName>
        <fullName evidence="3">Lipoprotein</fullName>
    </recommendedName>
</protein>
<evidence type="ECO:0000313" key="2">
    <source>
        <dbReference type="Proteomes" id="UP001501004"/>
    </source>
</evidence>
<dbReference type="Proteomes" id="UP001501004">
    <property type="component" value="Unassembled WGS sequence"/>
</dbReference>
<organism evidence="1 2">
    <name type="scientific">Leifsonella bigeumensis</name>
    <dbReference type="NCBI Taxonomy" id="433643"/>
    <lineage>
        <taxon>Bacteria</taxon>
        <taxon>Bacillati</taxon>
        <taxon>Actinomycetota</taxon>
        <taxon>Actinomycetes</taxon>
        <taxon>Micrococcales</taxon>
        <taxon>Microbacteriaceae</taxon>
        <taxon>Leifsonella</taxon>
    </lineage>
</organism>